<feature type="chain" id="PRO_5017182963" evidence="1">
    <location>
        <begin position="29"/>
        <end position="196"/>
    </location>
</feature>
<evidence type="ECO:0000313" key="3">
    <source>
        <dbReference type="Proteomes" id="UP000018467"/>
    </source>
</evidence>
<reference evidence="3" key="1">
    <citation type="submission" date="2013-03" db="EMBL/GenBank/DDBJ databases">
        <authorList>
            <person name="Jeffery W."/>
            <person name="Warren W."/>
            <person name="Wilson R.K."/>
        </authorList>
    </citation>
    <scope>NUCLEOTIDE SEQUENCE</scope>
    <source>
        <strain evidence="3">female</strain>
    </source>
</reference>
<proteinExistence type="predicted"/>
<evidence type="ECO:0000256" key="1">
    <source>
        <dbReference type="SAM" id="SignalP"/>
    </source>
</evidence>
<keyword evidence="1" id="KW-0732">Signal</keyword>
<protein>
    <submittedName>
        <fullName evidence="2">Si:ch211-57n23.1</fullName>
    </submittedName>
</protein>
<organism evidence="2 3">
    <name type="scientific">Astyanax mexicanus</name>
    <name type="common">Blind cave fish</name>
    <name type="synonym">Astyanax fasciatus mexicanus</name>
    <dbReference type="NCBI Taxonomy" id="7994"/>
    <lineage>
        <taxon>Eukaryota</taxon>
        <taxon>Metazoa</taxon>
        <taxon>Chordata</taxon>
        <taxon>Craniata</taxon>
        <taxon>Vertebrata</taxon>
        <taxon>Euteleostomi</taxon>
        <taxon>Actinopterygii</taxon>
        <taxon>Neopterygii</taxon>
        <taxon>Teleostei</taxon>
        <taxon>Ostariophysi</taxon>
        <taxon>Characiformes</taxon>
        <taxon>Characoidei</taxon>
        <taxon>Acestrorhamphidae</taxon>
        <taxon>Acestrorhamphinae</taxon>
        <taxon>Astyanax</taxon>
    </lineage>
</organism>
<dbReference type="GeneTree" id="ENSGT00940000176913"/>
<dbReference type="Proteomes" id="UP000018467">
    <property type="component" value="Unassembled WGS sequence"/>
</dbReference>
<name>A0A3B1IGC9_ASTMX</name>
<dbReference type="Bgee" id="ENSAMXG00000027642">
    <property type="expression patterns" value="Expressed in bone element and 14 other cell types or tissues"/>
</dbReference>
<feature type="signal peptide" evidence="1">
    <location>
        <begin position="1"/>
        <end position="28"/>
    </location>
</feature>
<reference evidence="2" key="4">
    <citation type="submission" date="2025-09" db="UniProtKB">
        <authorList>
            <consortium name="Ensembl"/>
        </authorList>
    </citation>
    <scope>IDENTIFICATION</scope>
</reference>
<dbReference type="AlphaFoldDB" id="A0A3B1IGC9"/>
<dbReference type="InParanoid" id="A0A3B1IGC9"/>
<sequence length="196" mass="21970">MAWVCLSKWLLLLSVCCLGLSALHLVDSDWEWGSGLEELLQSFPADSPFITEKPGHPANCTQRFWLPSSTPVCWDNIVGPEEFEQTRLLVLQNRAALQAVSQASGLEEGGASYDQQAREFIRGVLDDHSNIEQTVDSMQEVFNSLDKKRKEGGQHYTFSLKEQIANNMDSIVGRDEIAALLEQHISDLDRSLCTMQ</sequence>
<keyword evidence="3" id="KW-1185">Reference proteome</keyword>
<dbReference type="FunCoup" id="A0A3B1IGC9">
    <property type="interactions" value="2"/>
</dbReference>
<reference evidence="3" key="2">
    <citation type="journal article" date="2014" name="Nat. Commun.">
        <title>The cavefish genome reveals candidate genes for eye loss.</title>
        <authorList>
            <person name="McGaugh S.E."/>
            <person name="Gross J.B."/>
            <person name="Aken B."/>
            <person name="Blin M."/>
            <person name="Borowsky R."/>
            <person name="Chalopin D."/>
            <person name="Hinaux H."/>
            <person name="Jeffery W.R."/>
            <person name="Keene A."/>
            <person name="Ma L."/>
            <person name="Minx P."/>
            <person name="Murphy D."/>
            <person name="O'Quin K.E."/>
            <person name="Retaux S."/>
            <person name="Rohner N."/>
            <person name="Searle S.M."/>
            <person name="Stahl B.A."/>
            <person name="Tabin C."/>
            <person name="Volff J.N."/>
            <person name="Yoshizawa M."/>
            <person name="Warren W.C."/>
        </authorList>
    </citation>
    <scope>NUCLEOTIDE SEQUENCE [LARGE SCALE GENOMIC DNA]</scope>
    <source>
        <strain evidence="3">female</strain>
    </source>
</reference>
<dbReference type="Ensembl" id="ENSAMXT00000028620.2">
    <property type="protein sequence ID" value="ENSAMXP00000028736.1"/>
    <property type="gene ID" value="ENSAMXG00000027642.2"/>
</dbReference>
<accession>A0A3B1IGC9</accession>
<evidence type="ECO:0000313" key="2">
    <source>
        <dbReference type="Ensembl" id="ENSAMXP00000028736.1"/>
    </source>
</evidence>
<reference evidence="2" key="3">
    <citation type="submission" date="2025-08" db="UniProtKB">
        <authorList>
            <consortium name="Ensembl"/>
        </authorList>
    </citation>
    <scope>IDENTIFICATION</scope>
</reference>